<dbReference type="AlphaFoldDB" id="A0AAV4Y472"/>
<organism evidence="1 2">
    <name type="scientific">Caerostris extrusa</name>
    <name type="common">Bark spider</name>
    <name type="synonym">Caerostris bankana</name>
    <dbReference type="NCBI Taxonomy" id="172846"/>
    <lineage>
        <taxon>Eukaryota</taxon>
        <taxon>Metazoa</taxon>
        <taxon>Ecdysozoa</taxon>
        <taxon>Arthropoda</taxon>
        <taxon>Chelicerata</taxon>
        <taxon>Arachnida</taxon>
        <taxon>Araneae</taxon>
        <taxon>Araneomorphae</taxon>
        <taxon>Entelegynae</taxon>
        <taxon>Araneoidea</taxon>
        <taxon>Araneidae</taxon>
        <taxon>Caerostris</taxon>
    </lineage>
</organism>
<gene>
    <name evidence="1" type="ORF">CEXT_484461</name>
</gene>
<name>A0AAV4Y472_CAEEX</name>
<evidence type="ECO:0000313" key="1">
    <source>
        <dbReference type="EMBL" id="GIZ02128.1"/>
    </source>
</evidence>
<protein>
    <submittedName>
        <fullName evidence="1">Uncharacterized protein</fullName>
    </submittedName>
</protein>
<evidence type="ECO:0000313" key="2">
    <source>
        <dbReference type="Proteomes" id="UP001054945"/>
    </source>
</evidence>
<proteinExistence type="predicted"/>
<accession>A0AAV4Y472</accession>
<reference evidence="1 2" key="1">
    <citation type="submission" date="2021-06" db="EMBL/GenBank/DDBJ databases">
        <title>Caerostris extrusa draft genome.</title>
        <authorList>
            <person name="Kono N."/>
            <person name="Arakawa K."/>
        </authorList>
    </citation>
    <scope>NUCLEOTIDE SEQUENCE [LARGE SCALE GENOMIC DNA]</scope>
</reference>
<dbReference type="EMBL" id="BPLR01018759">
    <property type="protein sequence ID" value="GIZ02128.1"/>
    <property type="molecule type" value="Genomic_DNA"/>
</dbReference>
<keyword evidence="2" id="KW-1185">Reference proteome</keyword>
<sequence>MECWIRHINSSDINRPISMQQSTFKILVDDITFSLAVHDETTLKMKALWTNEEEFSHVQLEGAFFIEALRTKETLEGPLAHSKSCAILHRTRVECVDTDDA</sequence>
<comment type="caution">
    <text evidence="1">The sequence shown here is derived from an EMBL/GenBank/DDBJ whole genome shotgun (WGS) entry which is preliminary data.</text>
</comment>
<dbReference type="Proteomes" id="UP001054945">
    <property type="component" value="Unassembled WGS sequence"/>
</dbReference>